<keyword evidence="1" id="KW-0472">Membrane</keyword>
<protein>
    <submittedName>
        <fullName evidence="3">Ribonuclease H-like domain-containing protein</fullName>
    </submittedName>
</protein>
<keyword evidence="1" id="KW-1133">Transmembrane helix</keyword>
<dbReference type="EMBL" id="BKCJ010006543">
    <property type="protein sequence ID" value="GEU72695.1"/>
    <property type="molecule type" value="Genomic_DNA"/>
</dbReference>
<organism evidence="3">
    <name type="scientific">Tanacetum cinerariifolium</name>
    <name type="common">Dalmatian daisy</name>
    <name type="synonym">Chrysanthemum cinerariifolium</name>
    <dbReference type="NCBI Taxonomy" id="118510"/>
    <lineage>
        <taxon>Eukaryota</taxon>
        <taxon>Viridiplantae</taxon>
        <taxon>Streptophyta</taxon>
        <taxon>Embryophyta</taxon>
        <taxon>Tracheophyta</taxon>
        <taxon>Spermatophyta</taxon>
        <taxon>Magnoliopsida</taxon>
        <taxon>eudicotyledons</taxon>
        <taxon>Gunneridae</taxon>
        <taxon>Pentapetalae</taxon>
        <taxon>asterids</taxon>
        <taxon>campanulids</taxon>
        <taxon>Asterales</taxon>
        <taxon>Asteraceae</taxon>
        <taxon>Asteroideae</taxon>
        <taxon>Anthemideae</taxon>
        <taxon>Anthemidinae</taxon>
        <taxon>Tanacetum</taxon>
    </lineage>
</organism>
<accession>A0A6L2MK99</accession>
<reference evidence="3" key="1">
    <citation type="journal article" date="2019" name="Sci. Rep.">
        <title>Draft genome of Tanacetum cinerariifolium, the natural source of mosquito coil.</title>
        <authorList>
            <person name="Yamashiro T."/>
            <person name="Shiraishi A."/>
            <person name="Satake H."/>
            <person name="Nakayama K."/>
        </authorList>
    </citation>
    <scope>NUCLEOTIDE SEQUENCE</scope>
</reference>
<dbReference type="PANTHER" id="PTHR42648">
    <property type="entry name" value="TRANSPOSASE, PUTATIVE-RELATED"/>
    <property type="match status" value="1"/>
</dbReference>
<dbReference type="PANTHER" id="PTHR42648:SF28">
    <property type="entry name" value="TRANSPOSON-ENCODED PROTEIN WITH RIBONUCLEASE H-LIKE AND RETROVIRUS ZINC FINGER-LIKE DOMAINS"/>
    <property type="match status" value="1"/>
</dbReference>
<dbReference type="AlphaFoldDB" id="A0A6L2MK99"/>
<name>A0A6L2MK99_TANCI</name>
<comment type="caution">
    <text evidence="3">The sequence shown here is derived from an EMBL/GenBank/DDBJ whole genome shotgun (WGS) entry which is preliminary data.</text>
</comment>
<feature type="domain" description="GAG-pre-integrase" evidence="2">
    <location>
        <begin position="207"/>
        <end position="274"/>
    </location>
</feature>
<dbReference type="Pfam" id="PF13976">
    <property type="entry name" value="gag_pre-integrs"/>
    <property type="match status" value="1"/>
</dbReference>
<gene>
    <name evidence="3" type="ORF">Tci_044673</name>
</gene>
<evidence type="ECO:0000259" key="2">
    <source>
        <dbReference type="Pfam" id="PF13976"/>
    </source>
</evidence>
<feature type="transmembrane region" description="Helical" evidence="1">
    <location>
        <begin position="311"/>
        <end position="338"/>
    </location>
</feature>
<dbReference type="InterPro" id="IPR039537">
    <property type="entry name" value="Retrotran_Ty1/copia-like"/>
</dbReference>
<proteinExistence type="predicted"/>
<sequence>MPEYYHTLKSIWREFNILTLLPACSCAAHKSNLLAKDPLPDVKDAFAIVSREESYRGLAPVLFCEKNSYNNVDMSQSASTSTSTMSASSTNEQMMKLLSLINKKPAANVSGNMSDMFNVVDISSLRLTVGHPNDTMGKITAICSLKLIENVVLFDVLVVPKYNASLLSVNKMIKDINYFIGFNDCKCYIQDLKLGNILRTRSESRSLYMFDCDNSGKSYACLCNSGFVCYVFKELWHCKLGHPSNQVLSVLSDKVGLKSSDHMFACDICYKAKQTRDPFPLSDHKSSKLGDLVHLDVWDPYKVTSKDGYKYFLTVVVTLVGLYGYICLKLNSMFLIVFKVF</sequence>
<keyword evidence="1" id="KW-0812">Transmembrane</keyword>
<evidence type="ECO:0000256" key="1">
    <source>
        <dbReference type="SAM" id="Phobius"/>
    </source>
</evidence>
<evidence type="ECO:0000313" key="3">
    <source>
        <dbReference type="EMBL" id="GEU72695.1"/>
    </source>
</evidence>
<dbReference type="InterPro" id="IPR025724">
    <property type="entry name" value="GAG-pre-integrase_dom"/>
</dbReference>